<evidence type="ECO:0000313" key="3">
    <source>
        <dbReference type="EMBL" id="PZX18170.1"/>
    </source>
</evidence>
<proteinExistence type="predicted"/>
<dbReference type="InterPro" id="IPR051015">
    <property type="entry name" value="EvgA-like"/>
</dbReference>
<feature type="domain" description="Response regulatory" evidence="2">
    <location>
        <begin position="16"/>
        <end position="132"/>
    </location>
</feature>
<dbReference type="SUPFAM" id="SSF52172">
    <property type="entry name" value="CheY-like"/>
    <property type="match status" value="1"/>
</dbReference>
<dbReference type="PANTHER" id="PTHR45566:SF2">
    <property type="entry name" value="NARL SUBFAMILY"/>
    <property type="match status" value="1"/>
</dbReference>
<sequence>MNTSNQEPQEMIQTAQFFIVDDNAPFRTALREFLEQELAQKVSGEATNGVEALANDMIYTADIIIMDIMMKEMDGINAARRLLWEFPNLKILAVTASEDSIFLRQLVHTGFYGCVFKSQLFKDLPDAIHNILEGRRYYPQSLKL</sequence>
<dbReference type="SMART" id="SM00448">
    <property type="entry name" value="REC"/>
    <property type="match status" value="1"/>
</dbReference>
<evidence type="ECO:0000313" key="4">
    <source>
        <dbReference type="Proteomes" id="UP000249239"/>
    </source>
</evidence>
<keyword evidence="4" id="KW-1185">Reference proteome</keyword>
<accession>A0A2W7NE17</accession>
<dbReference type="InterPro" id="IPR001789">
    <property type="entry name" value="Sig_transdc_resp-reg_receiver"/>
</dbReference>
<keyword evidence="1" id="KW-0597">Phosphoprotein</keyword>
<protein>
    <submittedName>
        <fullName evidence="3">Two-component system invasion response regulator UvrY</fullName>
    </submittedName>
</protein>
<name>A0A2W7NE17_9BACT</name>
<dbReference type="Proteomes" id="UP000249239">
    <property type="component" value="Unassembled WGS sequence"/>
</dbReference>
<dbReference type="Gene3D" id="3.40.50.2300">
    <property type="match status" value="1"/>
</dbReference>
<dbReference type="CDD" id="cd17535">
    <property type="entry name" value="REC_NarL-like"/>
    <property type="match status" value="1"/>
</dbReference>
<reference evidence="3 4" key="1">
    <citation type="submission" date="2018-06" db="EMBL/GenBank/DDBJ databases">
        <title>Genomic Encyclopedia of Archaeal and Bacterial Type Strains, Phase II (KMG-II): from individual species to whole genera.</title>
        <authorList>
            <person name="Goeker M."/>
        </authorList>
    </citation>
    <scope>NUCLEOTIDE SEQUENCE [LARGE SCALE GENOMIC DNA]</scope>
    <source>
        <strain evidence="3 4">DSM 6779</strain>
    </source>
</reference>
<dbReference type="GO" id="GO:0000160">
    <property type="term" value="P:phosphorelay signal transduction system"/>
    <property type="evidence" value="ECO:0007669"/>
    <property type="project" value="InterPro"/>
</dbReference>
<feature type="modified residue" description="4-aspartylphosphate" evidence="1">
    <location>
        <position position="67"/>
    </location>
</feature>
<dbReference type="PANTHER" id="PTHR45566">
    <property type="entry name" value="HTH-TYPE TRANSCRIPTIONAL REGULATOR YHJB-RELATED"/>
    <property type="match status" value="1"/>
</dbReference>
<evidence type="ECO:0000256" key="1">
    <source>
        <dbReference type="PROSITE-ProRule" id="PRU00169"/>
    </source>
</evidence>
<dbReference type="Pfam" id="PF00072">
    <property type="entry name" value="Response_reg"/>
    <property type="match status" value="1"/>
</dbReference>
<dbReference type="AlphaFoldDB" id="A0A2W7NE17"/>
<dbReference type="InterPro" id="IPR011006">
    <property type="entry name" value="CheY-like_superfamily"/>
</dbReference>
<dbReference type="EMBL" id="QKZK01000007">
    <property type="protein sequence ID" value="PZX18170.1"/>
    <property type="molecule type" value="Genomic_DNA"/>
</dbReference>
<organism evidence="3 4">
    <name type="scientific">Breznakibacter xylanolyticus</name>
    <dbReference type="NCBI Taxonomy" id="990"/>
    <lineage>
        <taxon>Bacteria</taxon>
        <taxon>Pseudomonadati</taxon>
        <taxon>Bacteroidota</taxon>
        <taxon>Bacteroidia</taxon>
        <taxon>Marinilabiliales</taxon>
        <taxon>Marinilabiliaceae</taxon>
        <taxon>Breznakibacter</taxon>
    </lineage>
</organism>
<comment type="caution">
    <text evidence="3">The sequence shown here is derived from an EMBL/GenBank/DDBJ whole genome shotgun (WGS) entry which is preliminary data.</text>
</comment>
<gene>
    <name evidence="3" type="ORF">LX69_01210</name>
</gene>
<evidence type="ECO:0000259" key="2">
    <source>
        <dbReference type="PROSITE" id="PS50110"/>
    </source>
</evidence>
<dbReference type="PROSITE" id="PS50110">
    <property type="entry name" value="RESPONSE_REGULATORY"/>
    <property type="match status" value="1"/>
</dbReference>
<dbReference type="RefSeq" id="WP_170124257.1">
    <property type="nucleotide sequence ID" value="NZ_QKZK01000007.1"/>
</dbReference>
<dbReference type="InterPro" id="IPR058245">
    <property type="entry name" value="NreC/VraR/RcsB-like_REC"/>
</dbReference>